<feature type="transmembrane region" description="Helical" evidence="8">
    <location>
        <begin position="273"/>
        <end position="293"/>
    </location>
</feature>
<evidence type="ECO:0000313" key="9">
    <source>
        <dbReference type="EMBL" id="QAT65591.1"/>
    </source>
</evidence>
<evidence type="ECO:0000256" key="6">
    <source>
        <dbReference type="ARBA" id="ARBA00022989"/>
    </source>
</evidence>
<dbReference type="EMBL" id="CP035232">
    <property type="protein sequence ID" value="QAT65591.1"/>
    <property type="molecule type" value="Genomic_DNA"/>
</dbReference>
<dbReference type="PANTHER" id="PTHR34975:SF2">
    <property type="entry name" value="SPORE GERMINATION PROTEIN A2"/>
    <property type="match status" value="1"/>
</dbReference>
<dbReference type="NCBIfam" id="TIGR00912">
    <property type="entry name" value="2A0309"/>
    <property type="match status" value="1"/>
</dbReference>
<keyword evidence="3" id="KW-0813">Transport</keyword>
<feature type="transmembrane region" description="Helical" evidence="8">
    <location>
        <begin position="335"/>
        <end position="354"/>
    </location>
</feature>
<feature type="transmembrane region" description="Helical" evidence="8">
    <location>
        <begin position="42"/>
        <end position="63"/>
    </location>
</feature>
<protein>
    <submittedName>
        <fullName evidence="9">Spore gernimation protein</fullName>
    </submittedName>
</protein>
<keyword evidence="6 8" id="KW-1133">Transmembrane helix</keyword>
<feature type="transmembrane region" description="Helical" evidence="8">
    <location>
        <begin position="114"/>
        <end position="134"/>
    </location>
</feature>
<dbReference type="Proteomes" id="UP000288675">
    <property type="component" value="Chromosome"/>
</dbReference>
<keyword evidence="5 8" id="KW-0812">Transmembrane</keyword>
<evidence type="ECO:0000256" key="2">
    <source>
        <dbReference type="ARBA" id="ARBA00007998"/>
    </source>
</evidence>
<organism evidence="9 10">
    <name type="scientific">Bacillus glycinifermentans</name>
    <dbReference type="NCBI Taxonomy" id="1664069"/>
    <lineage>
        <taxon>Bacteria</taxon>
        <taxon>Bacillati</taxon>
        <taxon>Bacillota</taxon>
        <taxon>Bacilli</taxon>
        <taxon>Bacillales</taxon>
        <taxon>Bacillaceae</taxon>
        <taxon>Bacillus</taxon>
    </lineage>
</organism>
<proteinExistence type="inferred from homology"/>
<dbReference type="GeneID" id="82853431"/>
<accession>A0AAJ4D319</accession>
<gene>
    <name evidence="9" type="ORF">EQZ20_12195</name>
</gene>
<dbReference type="AlphaFoldDB" id="A0AAJ4D319"/>
<feature type="transmembrane region" description="Helical" evidence="8">
    <location>
        <begin position="220"/>
        <end position="243"/>
    </location>
</feature>
<evidence type="ECO:0000313" key="10">
    <source>
        <dbReference type="Proteomes" id="UP000288675"/>
    </source>
</evidence>
<feature type="transmembrane region" description="Helical" evidence="8">
    <location>
        <begin position="189"/>
        <end position="208"/>
    </location>
</feature>
<keyword evidence="7 8" id="KW-0472">Membrane</keyword>
<sequence length="368" mass="40563">MSSAFDKITTSQAIVVFVNYILAAGILSLPRTAVQEMGTPDVWLAVIFGGMITMAAGVVMTKLSQGYPGKTFFEYGGDIVGKWMGILIGLFFIEHFITIAAFEARIMDEITSFFLLEGTPLWAITITMMWVGLYSVKAGMGAIARLFEIIFPITVIIFLTVVLMSSGIFELDNLRPVLGKGVMPVLQGTKATVLSLTSAEVMLFLLAFMKKPQKGVKVVVVGISISLIFYLVTVIFVIGALSVDGVVTRTWPTLDLMRSFEIPGLVFERFESLLLTIWIMQLFATFAISYYAASLGLSQLFHKNIHTVMYALLPVMYVIAMTPKNLNGIFQFGDFISRLAVILFVLVPIPLLMISKIRKKRAKSSATP</sequence>
<feature type="transmembrane region" description="Helical" evidence="8">
    <location>
        <begin position="83"/>
        <end position="102"/>
    </location>
</feature>
<evidence type="ECO:0000256" key="4">
    <source>
        <dbReference type="ARBA" id="ARBA00022544"/>
    </source>
</evidence>
<evidence type="ECO:0000256" key="5">
    <source>
        <dbReference type="ARBA" id="ARBA00022692"/>
    </source>
</evidence>
<keyword evidence="4" id="KW-0309">Germination</keyword>
<evidence type="ECO:0000256" key="7">
    <source>
        <dbReference type="ARBA" id="ARBA00023136"/>
    </source>
</evidence>
<feature type="transmembrane region" description="Helical" evidence="8">
    <location>
        <begin position="305"/>
        <end position="323"/>
    </location>
</feature>
<evidence type="ECO:0000256" key="3">
    <source>
        <dbReference type="ARBA" id="ARBA00022448"/>
    </source>
</evidence>
<reference evidence="9 10" key="1">
    <citation type="submission" date="2019-01" db="EMBL/GenBank/DDBJ databases">
        <title>Genome sequence of Bacillus glycinifermentans SRCM103574.</title>
        <authorList>
            <person name="Kong H.-J."/>
            <person name="Jeong S.-Y."/>
            <person name="Jeong D.-Y."/>
        </authorList>
    </citation>
    <scope>NUCLEOTIDE SEQUENCE [LARGE SCALE GENOMIC DNA]</scope>
    <source>
        <strain evidence="9 10">SRCM103574</strain>
    </source>
</reference>
<comment type="subcellular location">
    <subcellularLocation>
        <location evidence="1">Membrane</location>
        <topology evidence="1">Multi-pass membrane protein</topology>
    </subcellularLocation>
</comment>
<dbReference type="GO" id="GO:0016020">
    <property type="term" value="C:membrane"/>
    <property type="evidence" value="ECO:0007669"/>
    <property type="project" value="UniProtKB-SubCell"/>
</dbReference>
<dbReference type="GO" id="GO:0009847">
    <property type="term" value="P:spore germination"/>
    <property type="evidence" value="ECO:0007669"/>
    <property type="project" value="InterPro"/>
</dbReference>
<evidence type="ECO:0000256" key="1">
    <source>
        <dbReference type="ARBA" id="ARBA00004141"/>
    </source>
</evidence>
<dbReference type="PANTHER" id="PTHR34975">
    <property type="entry name" value="SPORE GERMINATION PROTEIN A2"/>
    <property type="match status" value="1"/>
</dbReference>
<dbReference type="KEGG" id="bgy:BGLY_2402"/>
<dbReference type="InterPro" id="IPR004761">
    <property type="entry name" value="Spore_GerAB"/>
</dbReference>
<dbReference type="Pfam" id="PF03845">
    <property type="entry name" value="Spore_permease"/>
    <property type="match status" value="1"/>
</dbReference>
<feature type="transmembrane region" description="Helical" evidence="8">
    <location>
        <begin position="146"/>
        <end position="169"/>
    </location>
</feature>
<dbReference type="RefSeq" id="WP_046132232.1">
    <property type="nucleotide sequence ID" value="NZ_CP035232.1"/>
</dbReference>
<feature type="transmembrane region" description="Helical" evidence="8">
    <location>
        <begin position="12"/>
        <end position="30"/>
    </location>
</feature>
<comment type="similarity">
    <text evidence="2">Belongs to the amino acid-polyamine-organocation (APC) superfamily. Spore germination protein (SGP) (TC 2.A.3.9) family.</text>
</comment>
<evidence type="ECO:0000256" key="8">
    <source>
        <dbReference type="SAM" id="Phobius"/>
    </source>
</evidence>
<name>A0AAJ4D319_9BACI</name>